<keyword evidence="1" id="KW-0449">Lipoprotein</keyword>
<dbReference type="STRING" id="167879.CPS_2213"/>
<dbReference type="EMBL" id="CP000083">
    <property type="protein sequence ID" value="AAZ26183.1"/>
    <property type="molecule type" value="Genomic_DNA"/>
</dbReference>
<gene>
    <name evidence="1" type="ordered locus">CPS_2213</name>
</gene>
<dbReference type="HOGENOM" id="CLU_3307978_0_0_6"/>
<evidence type="ECO:0000313" key="1">
    <source>
        <dbReference type="EMBL" id="AAZ26183.1"/>
    </source>
</evidence>
<dbReference type="PROSITE" id="PS51257">
    <property type="entry name" value="PROKAR_LIPOPROTEIN"/>
    <property type="match status" value="1"/>
</dbReference>
<sequence>MIKKAAFAAFFVLFYREKQPITILLAYSCYSHKKYFNHF</sequence>
<reference evidence="1" key="1">
    <citation type="journal article" date="2005" name="Proc. Natl. Acad. Sci. U.S.A.">
        <title>The psychrophilic lifestyle as revealed by the genome sequence of Colwellia psychrerythraea 34H through genomic and proteomic analyses.</title>
        <authorList>
            <person name="Methe B.A."/>
            <person name="Nelson K.E."/>
            <person name="Deming J.W."/>
            <person name="Momen B."/>
            <person name="Melamud E."/>
            <person name="Zhang X."/>
            <person name="Moult J."/>
            <person name="Madupu R."/>
            <person name="Nelson W.C."/>
            <person name="Dodson R.J."/>
            <person name="Brinkac L.M."/>
            <person name="Daugherty S.C."/>
            <person name="Durkin A.S."/>
            <person name="DeBoy R.T."/>
            <person name="Kolonay J.F."/>
            <person name="Sullivan S.A."/>
            <person name="Zhou L."/>
            <person name="Davidsen T.M."/>
            <person name="Wu M."/>
            <person name="Huston A.L."/>
            <person name="Lewis M."/>
            <person name="Weaver B."/>
            <person name="Weidman J.F."/>
            <person name="Khouri H."/>
            <person name="Utterback T.R."/>
            <person name="Feldblyum T.V."/>
            <person name="Fraser C.M."/>
        </authorList>
    </citation>
    <scope>NUCLEOTIDE SEQUENCE [LARGE SCALE GENOMIC DNA]</scope>
    <source>
        <strain evidence="1">34H</strain>
    </source>
</reference>
<proteinExistence type="predicted"/>
<name>Q482S9_COLP3</name>
<protein>
    <submittedName>
        <fullName evidence="1">Putative lipoprotein</fullName>
    </submittedName>
</protein>
<dbReference type="AlphaFoldDB" id="Q482S9"/>
<dbReference type="Proteomes" id="UP000000547">
    <property type="component" value="Chromosome"/>
</dbReference>
<evidence type="ECO:0000313" key="2">
    <source>
        <dbReference type="Proteomes" id="UP000000547"/>
    </source>
</evidence>
<organism evidence="1 2">
    <name type="scientific">Colwellia psychrerythraea (strain 34H / ATCC BAA-681)</name>
    <name type="common">Vibrio psychroerythus</name>
    <dbReference type="NCBI Taxonomy" id="167879"/>
    <lineage>
        <taxon>Bacteria</taxon>
        <taxon>Pseudomonadati</taxon>
        <taxon>Pseudomonadota</taxon>
        <taxon>Gammaproteobacteria</taxon>
        <taxon>Alteromonadales</taxon>
        <taxon>Colwelliaceae</taxon>
        <taxon>Colwellia</taxon>
    </lineage>
</organism>
<accession>Q482S9</accession>
<dbReference type="KEGG" id="cps:CPS_2213"/>